<sequence>MLHNCTIPHYFSKSSTDIFQKTSNLNWRLQFLELWLRARKRDRWNRMSDIGE</sequence>
<keyword evidence="2" id="KW-1185">Reference proteome</keyword>
<name>A0A433QKG5_9FUNG</name>
<protein>
    <submittedName>
        <fullName evidence="1">Uncharacterized protein</fullName>
    </submittedName>
</protein>
<organism evidence="1 2">
    <name type="scientific">Jimgerdemannia flammicorona</name>
    <dbReference type="NCBI Taxonomy" id="994334"/>
    <lineage>
        <taxon>Eukaryota</taxon>
        <taxon>Fungi</taxon>
        <taxon>Fungi incertae sedis</taxon>
        <taxon>Mucoromycota</taxon>
        <taxon>Mucoromycotina</taxon>
        <taxon>Endogonomycetes</taxon>
        <taxon>Endogonales</taxon>
        <taxon>Endogonaceae</taxon>
        <taxon>Jimgerdemannia</taxon>
    </lineage>
</organism>
<comment type="caution">
    <text evidence="1">The sequence shown here is derived from an EMBL/GenBank/DDBJ whole genome shotgun (WGS) entry which is preliminary data.</text>
</comment>
<evidence type="ECO:0000313" key="2">
    <source>
        <dbReference type="Proteomes" id="UP000274822"/>
    </source>
</evidence>
<dbReference type="EMBL" id="RBNJ01004089">
    <property type="protein sequence ID" value="RUS30258.1"/>
    <property type="molecule type" value="Genomic_DNA"/>
</dbReference>
<gene>
    <name evidence="1" type="ORF">BC938DRAFT_479635</name>
</gene>
<dbReference type="AlphaFoldDB" id="A0A433QKG5"/>
<dbReference type="Proteomes" id="UP000274822">
    <property type="component" value="Unassembled WGS sequence"/>
</dbReference>
<reference evidence="1 2" key="1">
    <citation type="journal article" date="2018" name="New Phytol.">
        <title>Phylogenomics of Endogonaceae and evolution of mycorrhizas within Mucoromycota.</title>
        <authorList>
            <person name="Chang Y."/>
            <person name="Desiro A."/>
            <person name="Na H."/>
            <person name="Sandor L."/>
            <person name="Lipzen A."/>
            <person name="Clum A."/>
            <person name="Barry K."/>
            <person name="Grigoriev I.V."/>
            <person name="Martin F.M."/>
            <person name="Stajich J.E."/>
            <person name="Smith M.E."/>
            <person name="Bonito G."/>
            <person name="Spatafora J.W."/>
        </authorList>
    </citation>
    <scope>NUCLEOTIDE SEQUENCE [LARGE SCALE GENOMIC DNA]</scope>
    <source>
        <strain evidence="1 2">AD002</strain>
    </source>
</reference>
<proteinExistence type="predicted"/>
<accession>A0A433QKG5</accession>
<evidence type="ECO:0000313" key="1">
    <source>
        <dbReference type="EMBL" id="RUS30258.1"/>
    </source>
</evidence>